<evidence type="ECO:0000313" key="1">
    <source>
        <dbReference type="EMBL" id="EAT77677.1"/>
    </source>
</evidence>
<evidence type="ECO:0000313" key="2">
    <source>
        <dbReference type="Proteomes" id="UP000001055"/>
    </source>
</evidence>
<sequence length="56" mass="6210">MAAPFIAIWAPLEYFKTGEHVVEADIPSFKAVQGFNRSRNLDPVAFKGSEDDITVL</sequence>
<proteinExistence type="predicted"/>
<accession>Q0TZX4</accession>
<dbReference type="EMBL" id="CH445358">
    <property type="protein sequence ID" value="EAT77677.1"/>
    <property type="molecule type" value="Genomic_DNA"/>
</dbReference>
<dbReference type="AlphaFoldDB" id="Q0TZX4"/>
<dbReference type="KEGG" id="pno:SNOG_14825"/>
<reference evidence="2" key="1">
    <citation type="journal article" date="2007" name="Plant Cell">
        <title>Dothideomycete-plant interactions illuminated by genome sequencing and EST analysis of the wheat pathogen Stagonospora nodorum.</title>
        <authorList>
            <person name="Hane J.K."/>
            <person name="Lowe R.G."/>
            <person name="Solomon P.S."/>
            <person name="Tan K.C."/>
            <person name="Schoch C.L."/>
            <person name="Spatafora J.W."/>
            <person name="Crous P.W."/>
            <person name="Kodira C."/>
            <person name="Birren B.W."/>
            <person name="Galagan J.E."/>
            <person name="Torriani S.F."/>
            <person name="McDonald B.A."/>
            <person name="Oliver R.P."/>
        </authorList>
    </citation>
    <scope>NUCLEOTIDE SEQUENCE [LARGE SCALE GENOMIC DNA]</scope>
    <source>
        <strain evidence="2">SN15 / ATCC MYA-4574 / FGSC 10173</strain>
    </source>
</reference>
<protein>
    <submittedName>
        <fullName evidence="1">Uncharacterized protein</fullName>
    </submittedName>
</protein>
<gene>
    <name evidence="1" type="ORF">SNOG_14825</name>
</gene>
<dbReference type="RefSeq" id="XP_001805002.1">
    <property type="nucleotide sequence ID" value="XM_001804950.1"/>
</dbReference>
<dbReference type="Proteomes" id="UP000001055">
    <property type="component" value="Unassembled WGS sequence"/>
</dbReference>
<name>Q0TZX4_PHANO</name>
<dbReference type="InParanoid" id="Q0TZX4"/>
<organism evidence="1 2">
    <name type="scientific">Phaeosphaeria nodorum (strain SN15 / ATCC MYA-4574 / FGSC 10173)</name>
    <name type="common">Glume blotch fungus</name>
    <name type="synonym">Parastagonospora nodorum</name>
    <dbReference type="NCBI Taxonomy" id="321614"/>
    <lineage>
        <taxon>Eukaryota</taxon>
        <taxon>Fungi</taxon>
        <taxon>Dikarya</taxon>
        <taxon>Ascomycota</taxon>
        <taxon>Pezizomycotina</taxon>
        <taxon>Dothideomycetes</taxon>
        <taxon>Pleosporomycetidae</taxon>
        <taxon>Pleosporales</taxon>
        <taxon>Pleosporineae</taxon>
        <taxon>Phaeosphaeriaceae</taxon>
        <taxon>Parastagonospora</taxon>
    </lineage>
</organism>
<dbReference type="GeneID" id="5981929"/>